<dbReference type="PROSITE" id="PS51517">
    <property type="entry name" value="NDT80"/>
    <property type="match status" value="1"/>
</dbReference>
<dbReference type="GO" id="GO:0003677">
    <property type="term" value="F:DNA binding"/>
    <property type="evidence" value="ECO:0007669"/>
    <property type="project" value="UniProtKB-KW"/>
</dbReference>
<dbReference type="Proteomes" id="UP000000709">
    <property type="component" value="Unassembled WGS sequence"/>
</dbReference>
<dbReference type="Pfam" id="PF05224">
    <property type="entry name" value="NDT80_PhoG"/>
    <property type="match status" value="1"/>
</dbReference>
<dbReference type="RefSeq" id="XP_007375079.1">
    <property type="nucleotide sequence ID" value="XM_007375017.1"/>
</dbReference>
<gene>
    <name evidence="5" type="ORF">SPAPADRAFT_60902</name>
</gene>
<dbReference type="InterPro" id="IPR024061">
    <property type="entry name" value="NDT80_DNA-bd_dom"/>
</dbReference>
<evidence type="ECO:0000313" key="5">
    <source>
        <dbReference type="EMBL" id="EGW33564.1"/>
    </source>
</evidence>
<dbReference type="OrthoDB" id="2288358at2759"/>
<evidence type="ECO:0000256" key="3">
    <source>
        <dbReference type="SAM" id="MobiDB-lite"/>
    </source>
</evidence>
<dbReference type="PANTHER" id="PTHR35144:SF2">
    <property type="entry name" value="MEIOSIS-SPECIFIC TRANSCRIPTION FACTOR NDT80"/>
    <property type="match status" value="1"/>
</dbReference>
<evidence type="ECO:0000259" key="4">
    <source>
        <dbReference type="PROSITE" id="PS51517"/>
    </source>
</evidence>
<dbReference type="PANTHER" id="PTHR35144">
    <property type="entry name" value="MEIOSIS-SPECIFIC TRANSCRIPTION FACTOR NDT80"/>
    <property type="match status" value="1"/>
</dbReference>
<dbReference type="GO" id="GO:0000228">
    <property type="term" value="C:nuclear chromosome"/>
    <property type="evidence" value="ECO:0007669"/>
    <property type="project" value="TreeGrafter"/>
</dbReference>
<dbReference type="GO" id="GO:0045944">
    <property type="term" value="P:positive regulation of transcription by RNA polymerase II"/>
    <property type="evidence" value="ECO:0007669"/>
    <property type="project" value="TreeGrafter"/>
</dbReference>
<dbReference type="GeneID" id="18873627"/>
<dbReference type="KEGG" id="spaa:SPAPADRAFT_60902"/>
<accession>G3AKA5</accession>
<sequence>MPQHIRQPQMHQQQLPQQQLHRQALHSQHLDMLGHDQNGELMDSPTTSTTTTTTTTTSSTTPRKVAPRSSDLFRIGPHFTMTRHHQRIYCAGNDLEVNPIVTARIDRGFEMGDNGTWIGYKRNYFTLVSSFMFDNFNFDRFIHNKFYTIGEKGFRVDINYFAIRLVAKCSDDDVSISLIQHTAKRDKGPQFPPPIYPAVPGNLPDHETVKASCNKRNNTKIDAMNKIFYFDRAQYYNEYNLNTMKDESCLRNYPSDSIAKVARFERIQFTSSIRIKSSNLNSRFFTLHVELLGIIEDEQMGQIQPVLLSSVETPPLIIRGRSPSSYQKVGYRI</sequence>
<keyword evidence="1 2" id="KW-0238">DNA-binding</keyword>
<keyword evidence="6" id="KW-1185">Reference proteome</keyword>
<feature type="domain" description="NDT80" evidence="4">
    <location>
        <begin position="37"/>
        <end position="330"/>
    </location>
</feature>
<dbReference type="Gene3D" id="2.60.40.1390">
    <property type="entry name" value="NDT80 DNA-binding domain"/>
    <property type="match status" value="1"/>
</dbReference>
<dbReference type="STRING" id="619300.G3AKA5"/>
<dbReference type="InterPro" id="IPR008967">
    <property type="entry name" value="p53-like_TF_DNA-bd_sf"/>
</dbReference>
<feature type="compositionally biased region" description="Low complexity" evidence="3">
    <location>
        <begin position="46"/>
        <end position="61"/>
    </location>
</feature>
<organism evidence="6">
    <name type="scientific">Spathaspora passalidarum (strain NRRL Y-27907 / 11-Y1)</name>
    <dbReference type="NCBI Taxonomy" id="619300"/>
    <lineage>
        <taxon>Eukaryota</taxon>
        <taxon>Fungi</taxon>
        <taxon>Dikarya</taxon>
        <taxon>Ascomycota</taxon>
        <taxon>Saccharomycotina</taxon>
        <taxon>Pichiomycetes</taxon>
        <taxon>Debaryomycetaceae</taxon>
        <taxon>Spathaspora</taxon>
    </lineage>
</organism>
<feature type="region of interest" description="Disordered" evidence="3">
    <location>
        <begin position="35"/>
        <end position="67"/>
    </location>
</feature>
<dbReference type="InterPro" id="IPR052605">
    <property type="entry name" value="Fungal_trans_regulator"/>
</dbReference>
<dbReference type="GO" id="GO:0051321">
    <property type="term" value="P:meiotic cell cycle"/>
    <property type="evidence" value="ECO:0007669"/>
    <property type="project" value="TreeGrafter"/>
</dbReference>
<reference evidence="5 6" key="1">
    <citation type="journal article" date="2011" name="Proc. Natl. Acad. Sci. U.S.A.">
        <title>Comparative genomics of xylose-fermenting fungi for enhanced biofuel production.</title>
        <authorList>
            <person name="Wohlbach D.J."/>
            <person name="Kuo A."/>
            <person name="Sato T.K."/>
            <person name="Potts K.M."/>
            <person name="Salamov A.A."/>
            <person name="LaButti K.M."/>
            <person name="Sun H."/>
            <person name="Clum A."/>
            <person name="Pangilinan J.L."/>
            <person name="Lindquist E.A."/>
            <person name="Lucas S."/>
            <person name="Lapidus A."/>
            <person name="Jin M."/>
            <person name="Gunawan C."/>
            <person name="Balan V."/>
            <person name="Dale B.E."/>
            <person name="Jeffries T.W."/>
            <person name="Zinkel R."/>
            <person name="Barry K.W."/>
            <person name="Grigoriev I.V."/>
            <person name="Gasch A.P."/>
        </authorList>
    </citation>
    <scope>NUCLEOTIDE SEQUENCE [LARGE SCALE GENOMIC DNA]</scope>
    <source>
        <strain evidence="6">NRRL Y-27907 / 11-Y1</strain>
    </source>
</reference>
<dbReference type="FunFam" id="2.60.40.1390:FF:000005">
    <property type="entry name" value="Meiosis-specific transcription factor NDT80"/>
    <property type="match status" value="1"/>
</dbReference>
<name>G3AKA5_SPAPN</name>
<protein>
    <recommendedName>
        <fullName evidence="4">NDT80 domain-containing protein</fullName>
    </recommendedName>
</protein>
<dbReference type="HOGENOM" id="CLU_032654_0_0_1"/>
<dbReference type="InterPro" id="IPR037141">
    <property type="entry name" value="NDT80_DNA-bd_dom_sf"/>
</dbReference>
<feature type="DNA-binding region" description="NDT80" evidence="2">
    <location>
        <begin position="37"/>
        <end position="330"/>
    </location>
</feature>
<dbReference type="SUPFAM" id="SSF49417">
    <property type="entry name" value="p53-like transcription factors"/>
    <property type="match status" value="1"/>
</dbReference>
<evidence type="ECO:0000313" key="6">
    <source>
        <dbReference type="Proteomes" id="UP000000709"/>
    </source>
</evidence>
<dbReference type="EMBL" id="GL996501">
    <property type="protein sequence ID" value="EGW33564.1"/>
    <property type="molecule type" value="Genomic_DNA"/>
</dbReference>
<dbReference type="InParanoid" id="G3AKA5"/>
<dbReference type="AlphaFoldDB" id="G3AKA5"/>
<dbReference type="OMA" id="IFYFDRG"/>
<evidence type="ECO:0000256" key="1">
    <source>
        <dbReference type="ARBA" id="ARBA00023125"/>
    </source>
</evidence>
<dbReference type="GO" id="GO:0003700">
    <property type="term" value="F:DNA-binding transcription factor activity"/>
    <property type="evidence" value="ECO:0007669"/>
    <property type="project" value="UniProtKB-UniRule"/>
</dbReference>
<proteinExistence type="predicted"/>
<evidence type="ECO:0000256" key="2">
    <source>
        <dbReference type="PROSITE-ProRule" id="PRU00850"/>
    </source>
</evidence>
<dbReference type="eggNOG" id="ENOG502R1FS">
    <property type="taxonomic scope" value="Eukaryota"/>
</dbReference>